<keyword evidence="5" id="KW-0067">ATP-binding</keyword>
<evidence type="ECO:0000256" key="2">
    <source>
        <dbReference type="ARBA" id="ARBA00022679"/>
    </source>
</evidence>
<dbReference type="PANTHER" id="PTHR46566:SF2">
    <property type="entry name" value="ATP-DEPENDENT 6-PHOSPHOFRUCTOKINASE ISOZYME 2"/>
    <property type="match status" value="1"/>
</dbReference>
<accession>A0A3S5EJP7</accession>
<dbReference type="Proteomes" id="UP000279306">
    <property type="component" value="Chromosome"/>
</dbReference>
<dbReference type="InterPro" id="IPR011611">
    <property type="entry name" value="PfkB_dom"/>
</dbReference>
<dbReference type="CDD" id="cd01164">
    <property type="entry name" value="FruK_PfkB_like"/>
    <property type="match status" value="1"/>
</dbReference>
<comment type="similarity">
    <text evidence="1">Belongs to the carbohydrate kinase PfkB family.</text>
</comment>
<dbReference type="Pfam" id="PF00294">
    <property type="entry name" value="PfkB"/>
    <property type="match status" value="1"/>
</dbReference>
<name>A0A3S5EJP7_MYCAU</name>
<evidence type="ECO:0000313" key="9">
    <source>
        <dbReference type="Proteomes" id="UP000279306"/>
    </source>
</evidence>
<evidence type="ECO:0000256" key="5">
    <source>
        <dbReference type="ARBA" id="ARBA00022840"/>
    </source>
</evidence>
<dbReference type="InterPro" id="IPR017583">
    <property type="entry name" value="Tagatose/fructose_Pkinase"/>
</dbReference>
<dbReference type="GO" id="GO:0003872">
    <property type="term" value="F:6-phosphofructokinase activity"/>
    <property type="evidence" value="ECO:0007669"/>
    <property type="project" value="TreeGrafter"/>
</dbReference>
<dbReference type="NCBIfam" id="TIGR03168">
    <property type="entry name" value="1-PFK"/>
    <property type="match status" value="1"/>
</dbReference>
<dbReference type="STRING" id="1791.GCA_001049355_03118"/>
<reference evidence="8 9" key="1">
    <citation type="submission" date="2018-12" db="EMBL/GenBank/DDBJ databases">
        <authorList>
            <consortium name="Pathogen Informatics"/>
        </authorList>
    </citation>
    <scope>NUCLEOTIDE SEQUENCE [LARGE SCALE GENOMIC DNA]</scope>
    <source>
        <strain evidence="8 9">NCTC10437</strain>
    </source>
</reference>
<dbReference type="EMBL" id="LR134356">
    <property type="protein sequence ID" value="VEG56536.1"/>
    <property type="molecule type" value="Genomic_DNA"/>
</dbReference>
<proteinExistence type="inferred from homology"/>
<evidence type="ECO:0000256" key="4">
    <source>
        <dbReference type="ARBA" id="ARBA00022777"/>
    </source>
</evidence>
<feature type="domain" description="Carbohydrate kinase PfkB" evidence="7">
    <location>
        <begin position="16"/>
        <end position="295"/>
    </location>
</feature>
<dbReference type="EC" id="2.7.1.-" evidence="8"/>
<sequence length="313" mass="32446">MNQPAIVTLTMNPALDVAADADEVRPTEKIRCRAERYDPGGGGINVARFAHALGASVAAVFTAGGPTGARVVDLVGAAGVPHTAVAITGATRESFTVNERATGQHYRFVLPGPTLTRDEQDRCLDALEERASSARFVVMSGSLPPGVQPDFPAEVAALCERTGASLILDTSGKGLSNSTSNVFLCKPSLRELSECVGRALATEADQLAAARELIDRGVARVVVVSRGAMGVLLATARDSRSFSAVTVPVVSEVGTGDAMVAGIVVGLSRALSIEDSVRYGIAAATAKLSTPGTAAFERDDVESLFGTYSISRR</sequence>
<gene>
    <name evidence="8" type="primary">pfkB_2</name>
    <name evidence="8" type="ORF">NCTC10437_03569</name>
</gene>
<dbReference type="InterPro" id="IPR029056">
    <property type="entry name" value="Ribokinase-like"/>
</dbReference>
<evidence type="ECO:0000259" key="7">
    <source>
        <dbReference type="Pfam" id="PF00294"/>
    </source>
</evidence>
<dbReference type="Gene3D" id="3.40.1190.20">
    <property type="match status" value="1"/>
</dbReference>
<evidence type="ECO:0000256" key="3">
    <source>
        <dbReference type="ARBA" id="ARBA00022741"/>
    </source>
</evidence>
<dbReference type="SUPFAM" id="SSF53613">
    <property type="entry name" value="Ribokinase-like"/>
    <property type="match status" value="1"/>
</dbReference>
<dbReference type="PANTHER" id="PTHR46566">
    <property type="entry name" value="1-PHOSPHOFRUCTOKINASE-RELATED"/>
    <property type="match status" value="1"/>
</dbReference>
<dbReference type="GO" id="GO:0005829">
    <property type="term" value="C:cytosol"/>
    <property type="evidence" value="ECO:0007669"/>
    <property type="project" value="TreeGrafter"/>
</dbReference>
<dbReference type="KEGG" id="mauu:NCTC10437_03569"/>
<evidence type="ECO:0000256" key="1">
    <source>
        <dbReference type="ARBA" id="ARBA00010688"/>
    </source>
</evidence>
<evidence type="ECO:0000256" key="6">
    <source>
        <dbReference type="PIRNR" id="PIRNR000535"/>
    </source>
</evidence>
<keyword evidence="9" id="KW-1185">Reference proteome</keyword>
<keyword evidence="4 8" id="KW-0418">Kinase</keyword>
<dbReference type="AlphaFoldDB" id="A0A3S5EJP7"/>
<dbReference type="PIRSF" id="PIRSF000535">
    <property type="entry name" value="1PFK/6PFK/LacC"/>
    <property type="match status" value="1"/>
</dbReference>
<evidence type="ECO:0000313" key="8">
    <source>
        <dbReference type="EMBL" id="VEG56536.1"/>
    </source>
</evidence>
<organism evidence="8 9">
    <name type="scientific">Mycolicibacterium aurum</name>
    <name type="common">Mycobacterium aurum</name>
    <dbReference type="NCBI Taxonomy" id="1791"/>
    <lineage>
        <taxon>Bacteria</taxon>
        <taxon>Bacillati</taxon>
        <taxon>Actinomycetota</taxon>
        <taxon>Actinomycetes</taxon>
        <taxon>Mycobacteriales</taxon>
        <taxon>Mycobacteriaceae</taxon>
        <taxon>Mycolicibacterium</taxon>
    </lineage>
</organism>
<keyword evidence="3" id="KW-0547">Nucleotide-binding</keyword>
<protein>
    <submittedName>
        <fullName evidence="8">Ribokinase-like domain-containing protein</fullName>
        <ecNumber evidence="8">2.7.1.-</ecNumber>
    </submittedName>
</protein>
<keyword evidence="2 6" id="KW-0808">Transferase</keyword>
<dbReference type="GO" id="GO:0005524">
    <property type="term" value="F:ATP binding"/>
    <property type="evidence" value="ECO:0007669"/>
    <property type="project" value="UniProtKB-KW"/>
</dbReference>